<comment type="caution">
    <text evidence="2">The sequence shown here is derived from an EMBL/GenBank/DDBJ whole genome shotgun (WGS) entry which is preliminary data.</text>
</comment>
<dbReference type="Proteomes" id="UP000236291">
    <property type="component" value="Unassembled WGS sequence"/>
</dbReference>
<evidence type="ECO:0000313" key="2">
    <source>
        <dbReference type="EMBL" id="PNY03620.1"/>
    </source>
</evidence>
<dbReference type="PANTHER" id="PTHR31268">
    <property type="match status" value="1"/>
</dbReference>
<dbReference type="GO" id="GO:0016757">
    <property type="term" value="F:glycosyltransferase activity"/>
    <property type="evidence" value="ECO:0007669"/>
    <property type="project" value="UniProtKB-KW"/>
</dbReference>
<dbReference type="EMBL" id="ASHM01000007">
    <property type="protein sequence ID" value="PNY03620.1"/>
    <property type="molecule type" value="Genomic_DNA"/>
</dbReference>
<keyword evidence="2" id="KW-0808">Transferase</keyword>
<keyword evidence="1" id="KW-0119">Carbohydrate metabolism</keyword>
<evidence type="ECO:0000313" key="3">
    <source>
        <dbReference type="Proteomes" id="UP000236291"/>
    </source>
</evidence>
<dbReference type="STRING" id="57577.A0A2K3NKR7"/>
<proteinExistence type="predicted"/>
<accession>A0A2K3NKR7</accession>
<name>A0A2K3NKR7_TRIPR</name>
<dbReference type="AlphaFoldDB" id="A0A2K3NKR7"/>
<reference evidence="2 3" key="1">
    <citation type="journal article" date="2014" name="Am. J. Bot.">
        <title>Genome assembly and annotation for red clover (Trifolium pratense; Fabaceae).</title>
        <authorList>
            <person name="Istvanek J."/>
            <person name="Jaros M."/>
            <person name="Krenek A."/>
            <person name="Repkova J."/>
        </authorList>
    </citation>
    <scope>NUCLEOTIDE SEQUENCE [LARGE SCALE GENOMIC DNA]</scope>
    <source>
        <strain evidence="3">cv. Tatra</strain>
        <tissue evidence="2">Young leaves</tissue>
    </source>
</reference>
<dbReference type="PANTHER" id="PTHR31268:SF29">
    <property type="entry name" value="GALACTINOL--SUCROSE GALACTOSYLTRANSFERASE 1-RELATED"/>
    <property type="match status" value="1"/>
</dbReference>
<reference evidence="2 3" key="2">
    <citation type="journal article" date="2017" name="Front. Plant Sci.">
        <title>Gene Classification and Mining of Molecular Markers Useful in Red Clover (Trifolium pratense) Breeding.</title>
        <authorList>
            <person name="Istvanek J."/>
            <person name="Dluhosova J."/>
            <person name="Dluhos P."/>
            <person name="Patkova L."/>
            <person name="Nedelnik J."/>
            <person name="Repkova J."/>
        </authorList>
    </citation>
    <scope>NUCLEOTIDE SEQUENCE [LARGE SCALE GENOMIC DNA]</scope>
    <source>
        <strain evidence="3">cv. Tatra</strain>
        <tissue evidence="2">Young leaves</tissue>
    </source>
</reference>
<dbReference type="Pfam" id="PF05691">
    <property type="entry name" value="Raffinose_syn"/>
    <property type="match status" value="1"/>
</dbReference>
<keyword evidence="2" id="KW-0328">Glycosyltransferase</keyword>
<protein>
    <submittedName>
        <fullName evidence="2">Putative galactinol-sucrose galactosyltransferase 1-like protein</fullName>
    </submittedName>
</protein>
<sequence>MELLWNFIGGIVGGGEETGGVGRRRDGERKGFKVYESFPVQDVVDDTKNGTVEKHLKTFCHRERKKMPDMLNWFGWCTSENVKQGLQRWNSCFVVIIDDGWQSVSMDPNGIEWKADCAAI</sequence>
<gene>
    <name evidence="2" type="ORF">L195_g000027</name>
</gene>
<dbReference type="InterPro" id="IPR008811">
    <property type="entry name" value="Glycosyl_hydrolases_36"/>
</dbReference>
<evidence type="ECO:0000256" key="1">
    <source>
        <dbReference type="ARBA" id="ARBA00023277"/>
    </source>
</evidence>
<organism evidence="2 3">
    <name type="scientific">Trifolium pratense</name>
    <name type="common">Red clover</name>
    <dbReference type="NCBI Taxonomy" id="57577"/>
    <lineage>
        <taxon>Eukaryota</taxon>
        <taxon>Viridiplantae</taxon>
        <taxon>Streptophyta</taxon>
        <taxon>Embryophyta</taxon>
        <taxon>Tracheophyta</taxon>
        <taxon>Spermatophyta</taxon>
        <taxon>Magnoliopsida</taxon>
        <taxon>eudicotyledons</taxon>
        <taxon>Gunneridae</taxon>
        <taxon>Pentapetalae</taxon>
        <taxon>rosids</taxon>
        <taxon>fabids</taxon>
        <taxon>Fabales</taxon>
        <taxon>Fabaceae</taxon>
        <taxon>Papilionoideae</taxon>
        <taxon>50 kb inversion clade</taxon>
        <taxon>NPAAA clade</taxon>
        <taxon>Hologalegina</taxon>
        <taxon>IRL clade</taxon>
        <taxon>Trifolieae</taxon>
        <taxon>Trifolium</taxon>
    </lineage>
</organism>